<evidence type="ECO:0000313" key="2">
    <source>
        <dbReference type="EMBL" id="VDN55362.1"/>
    </source>
</evidence>
<protein>
    <submittedName>
        <fullName evidence="5">RNA-dependent RNA polymerase</fullName>
    </submittedName>
</protein>
<reference evidence="2 4" key="2">
    <citation type="submission" date="2018-11" db="EMBL/GenBank/DDBJ databases">
        <authorList>
            <consortium name="Pathogen Informatics"/>
        </authorList>
    </citation>
    <scope>NUCLEOTIDE SEQUENCE [LARGE SCALE GENOMIC DNA]</scope>
</reference>
<dbReference type="Proteomes" id="UP000274756">
    <property type="component" value="Unassembled WGS sequence"/>
</dbReference>
<sequence length="111" mass="12789">MLAGEMAQNFYNISVYFGVNDVQRNPNLCADDLNRVYRTVLTTEKPIKWTLGENGLRAELFKYCPSSFITHLQQMYSLVWQKEIIPEDWSNSVSKKGDTGRSAKITKESVY</sequence>
<evidence type="ECO:0000313" key="3">
    <source>
        <dbReference type="Proteomes" id="UP000038040"/>
    </source>
</evidence>
<keyword evidence="4" id="KW-1185">Reference proteome</keyword>
<feature type="region of interest" description="Disordered" evidence="1">
    <location>
        <begin position="92"/>
        <end position="111"/>
    </location>
</feature>
<evidence type="ECO:0000313" key="4">
    <source>
        <dbReference type="Proteomes" id="UP000274756"/>
    </source>
</evidence>
<dbReference type="EMBL" id="UYYG01001152">
    <property type="protein sequence ID" value="VDN55362.1"/>
    <property type="molecule type" value="Genomic_DNA"/>
</dbReference>
<feature type="compositionally biased region" description="Basic and acidic residues" evidence="1">
    <location>
        <begin position="95"/>
        <end position="111"/>
    </location>
</feature>
<evidence type="ECO:0000313" key="5">
    <source>
        <dbReference type="WBParaSite" id="DME_0000097501-mRNA-1"/>
    </source>
</evidence>
<evidence type="ECO:0000256" key="1">
    <source>
        <dbReference type="SAM" id="MobiDB-lite"/>
    </source>
</evidence>
<dbReference type="WBParaSite" id="DME_0000097501-mRNA-1">
    <property type="protein sequence ID" value="DME_0000097501-mRNA-1"/>
    <property type="gene ID" value="DME_0000097501"/>
</dbReference>
<proteinExistence type="predicted"/>
<reference evidence="5" key="1">
    <citation type="submission" date="2017-02" db="UniProtKB">
        <authorList>
            <consortium name="WormBaseParasite"/>
        </authorList>
    </citation>
    <scope>IDENTIFICATION</scope>
</reference>
<name>A0A0N4U2Q5_DRAME</name>
<gene>
    <name evidence="2" type="ORF">DME_LOCUS5335</name>
</gene>
<accession>A0A0N4U2Q5</accession>
<dbReference type="OrthoDB" id="412006at2759"/>
<organism evidence="3 5">
    <name type="scientific">Dracunculus medinensis</name>
    <name type="common">Guinea worm</name>
    <dbReference type="NCBI Taxonomy" id="318479"/>
    <lineage>
        <taxon>Eukaryota</taxon>
        <taxon>Metazoa</taxon>
        <taxon>Ecdysozoa</taxon>
        <taxon>Nematoda</taxon>
        <taxon>Chromadorea</taxon>
        <taxon>Rhabditida</taxon>
        <taxon>Spirurina</taxon>
        <taxon>Dracunculoidea</taxon>
        <taxon>Dracunculidae</taxon>
        <taxon>Dracunculus</taxon>
    </lineage>
</organism>
<dbReference type="AlphaFoldDB" id="A0A0N4U2Q5"/>
<dbReference type="Proteomes" id="UP000038040">
    <property type="component" value="Unplaced"/>
</dbReference>